<keyword evidence="3" id="KW-0819">tRNA processing</keyword>
<dbReference type="PANTHER" id="PTHR30002:SF4">
    <property type="entry name" value="EPOXYQUEUOSINE REDUCTASE"/>
    <property type="match status" value="1"/>
</dbReference>
<evidence type="ECO:0000259" key="9">
    <source>
        <dbReference type="PROSITE" id="PS51379"/>
    </source>
</evidence>
<evidence type="ECO:0000256" key="5">
    <source>
        <dbReference type="ARBA" id="ARBA00022785"/>
    </source>
</evidence>
<keyword evidence="7" id="KW-0408">Iron</keyword>
<dbReference type="EMBL" id="CP001751">
    <property type="protein sequence ID" value="ADE38273.1"/>
    <property type="molecule type" value="Genomic_DNA"/>
</dbReference>
<evidence type="ECO:0000256" key="8">
    <source>
        <dbReference type="ARBA" id="ARBA00023014"/>
    </source>
</evidence>
<dbReference type="Pfam" id="PF08331">
    <property type="entry name" value="QueG_DUF1730"/>
    <property type="match status" value="1"/>
</dbReference>
<dbReference type="OrthoDB" id="9784571at2"/>
<dbReference type="Gene3D" id="3.30.70.20">
    <property type="match status" value="1"/>
</dbReference>
<dbReference type="NCBIfam" id="TIGR00276">
    <property type="entry name" value="tRNA epoxyqueuosine(34) reductase QueG"/>
    <property type="match status" value="1"/>
</dbReference>
<dbReference type="GO" id="GO:0008616">
    <property type="term" value="P:tRNA queuosine(34) biosynthetic process"/>
    <property type="evidence" value="ECO:0007669"/>
    <property type="project" value="UniProtKB-KW"/>
</dbReference>
<dbReference type="GO" id="GO:0051539">
    <property type="term" value="F:4 iron, 4 sulfur cluster binding"/>
    <property type="evidence" value="ECO:0007669"/>
    <property type="project" value="UniProtKB-KW"/>
</dbReference>
<evidence type="ECO:0000256" key="1">
    <source>
        <dbReference type="ARBA" id="ARBA00022485"/>
    </source>
</evidence>
<dbReference type="InterPro" id="IPR017900">
    <property type="entry name" value="4Fe4S_Fe_S_CS"/>
</dbReference>
<dbReference type="PANTHER" id="PTHR30002">
    <property type="entry name" value="EPOXYQUEUOSINE REDUCTASE"/>
    <property type="match status" value="1"/>
</dbReference>
<keyword evidence="5" id="KW-0671">Queuosine biosynthesis</keyword>
<feature type="domain" description="4Fe-4S ferredoxin-type" evidence="9">
    <location>
        <begin position="186"/>
        <end position="215"/>
    </location>
</feature>
<dbReference type="HOGENOM" id="CLU_030790_0_0_5"/>
<accession>D5BNK6</accession>
<keyword evidence="11" id="KW-1185">Reference proteome</keyword>
<evidence type="ECO:0000256" key="4">
    <source>
        <dbReference type="ARBA" id="ARBA00022723"/>
    </source>
</evidence>
<dbReference type="PROSITE" id="PS00198">
    <property type="entry name" value="4FE4S_FER_1"/>
    <property type="match status" value="1"/>
</dbReference>
<protein>
    <submittedName>
        <fullName evidence="10">Iron-sulfur cluster binding protein</fullName>
        <ecNumber evidence="10">1.17.4.1</ecNumber>
    </submittedName>
</protein>
<sequence length="377" mass="41177">MPKSAVSKDKSKLKAWLIADAKAAGFADIGITKATHSAQTTDGLAQFLDDDFEGDMAWLRDTADRRQQPHAMWGDARTAIVLGMNYGPDHDPMGNLDARDKGNISVYARGRDYHEVIKGKLKQLAGRLAVKSGWQVKVFVDTAPLMEKPLGQSAGIGWQGKHTNLVSRTHGSWLFLGTILTDGELPYDEAQSDHCGSCRDCLDICPTDAFPAPYRLDARRCISYLTIEHKGQIPKDFRTAIGNRIFGCDDCLAVCPWNKYAKAASEAKLAARMETTLPELAALLALDEAGFRAQFASTPVRRAGYERFLRNVLVAAGNSADMGLVDVIMPHLDHASGLVRGMAVWALGQLMDDADFMAMKARYIGVETDADVAAEWG</sequence>
<keyword evidence="4" id="KW-0479">Metal-binding</keyword>
<dbReference type="GO" id="GO:0004748">
    <property type="term" value="F:ribonucleoside-diphosphate reductase activity, thioredoxin disulfide as acceptor"/>
    <property type="evidence" value="ECO:0007669"/>
    <property type="project" value="UniProtKB-EC"/>
</dbReference>
<dbReference type="KEGG" id="apb:SAR116_0030"/>
<dbReference type="SUPFAM" id="SSF46548">
    <property type="entry name" value="alpha-helical ferredoxin"/>
    <property type="match status" value="1"/>
</dbReference>
<dbReference type="Pfam" id="PF13484">
    <property type="entry name" value="Fer4_16"/>
    <property type="match status" value="1"/>
</dbReference>
<dbReference type="AlphaFoldDB" id="D5BNK6"/>
<organism evidence="10 11">
    <name type="scientific">Puniceispirillum marinum (strain IMCC1322)</name>
    <dbReference type="NCBI Taxonomy" id="488538"/>
    <lineage>
        <taxon>Bacteria</taxon>
        <taxon>Pseudomonadati</taxon>
        <taxon>Pseudomonadota</taxon>
        <taxon>Alphaproteobacteria</taxon>
        <taxon>Candidatus Puniceispirillales</taxon>
        <taxon>Candidatus Puniceispirillaceae</taxon>
        <taxon>Candidatus Puniceispirillum</taxon>
    </lineage>
</organism>
<evidence type="ECO:0000313" key="10">
    <source>
        <dbReference type="EMBL" id="ADE38273.1"/>
    </source>
</evidence>
<dbReference type="InterPro" id="IPR013542">
    <property type="entry name" value="QueG_DUF1730"/>
</dbReference>
<dbReference type="STRING" id="488538.SAR116_0030"/>
<dbReference type="EC" id="1.17.4.1" evidence="10"/>
<proteinExistence type="predicted"/>
<dbReference type="GO" id="GO:0046872">
    <property type="term" value="F:metal ion binding"/>
    <property type="evidence" value="ECO:0007669"/>
    <property type="project" value="UniProtKB-KW"/>
</dbReference>
<name>D5BNK6_PUNMI</name>
<dbReference type="eggNOG" id="COG1600">
    <property type="taxonomic scope" value="Bacteria"/>
</dbReference>
<gene>
    <name evidence="10" type="ordered locus">SAR116_0030</name>
</gene>
<evidence type="ECO:0000256" key="7">
    <source>
        <dbReference type="ARBA" id="ARBA00023004"/>
    </source>
</evidence>
<evidence type="ECO:0000256" key="3">
    <source>
        <dbReference type="ARBA" id="ARBA00022694"/>
    </source>
</evidence>
<keyword evidence="6 10" id="KW-0560">Oxidoreductase</keyword>
<reference evidence="10 11" key="1">
    <citation type="journal article" date="2010" name="J. Bacteriol.">
        <title>Complete genome sequence of "Candidatus Puniceispirillum marinum" IMCC1322, a representative of the SAR116 clade in the Alphaproteobacteria.</title>
        <authorList>
            <person name="Oh H.M."/>
            <person name="Kwon K.K."/>
            <person name="Kang I."/>
            <person name="Kang S.G."/>
            <person name="Lee J.H."/>
            <person name="Kim S.J."/>
            <person name="Cho J.C."/>
        </authorList>
    </citation>
    <scope>NUCLEOTIDE SEQUENCE [LARGE SCALE GENOMIC DNA]</scope>
    <source>
        <strain evidence="10 11">IMCC1322</strain>
    </source>
</reference>
<dbReference type="RefSeq" id="WP_013044903.1">
    <property type="nucleotide sequence ID" value="NC_014010.1"/>
</dbReference>
<evidence type="ECO:0000313" key="11">
    <source>
        <dbReference type="Proteomes" id="UP000007460"/>
    </source>
</evidence>
<keyword evidence="1" id="KW-0004">4Fe-4S</keyword>
<evidence type="ECO:0000256" key="2">
    <source>
        <dbReference type="ARBA" id="ARBA00022490"/>
    </source>
</evidence>
<keyword evidence="2" id="KW-0963">Cytoplasm</keyword>
<dbReference type="InterPro" id="IPR004453">
    <property type="entry name" value="QueG"/>
</dbReference>
<dbReference type="PROSITE" id="PS51379">
    <property type="entry name" value="4FE4S_FER_2"/>
    <property type="match status" value="1"/>
</dbReference>
<dbReference type="Proteomes" id="UP000007460">
    <property type="component" value="Chromosome"/>
</dbReference>
<dbReference type="GO" id="GO:0052693">
    <property type="term" value="F:epoxyqueuosine reductase activity"/>
    <property type="evidence" value="ECO:0007669"/>
    <property type="project" value="TreeGrafter"/>
</dbReference>
<evidence type="ECO:0000256" key="6">
    <source>
        <dbReference type="ARBA" id="ARBA00023002"/>
    </source>
</evidence>
<keyword evidence="8" id="KW-0411">Iron-sulfur</keyword>
<dbReference type="InterPro" id="IPR017896">
    <property type="entry name" value="4Fe4S_Fe-S-bd"/>
</dbReference>